<dbReference type="AlphaFoldDB" id="A0A0W8CZ83"/>
<accession>A0A0W8CZ83</accession>
<name>A0A0W8CZ83_PHYNI</name>
<evidence type="ECO:0000313" key="2">
    <source>
        <dbReference type="Proteomes" id="UP000054636"/>
    </source>
</evidence>
<sequence>MARKVWFQLVDEATRDAYAGVNVASVSSDGVSDIEDLRDAVIQKCPNSLANVDAAYLRVYANIEAFDEENGQPLDEDLAIGAHGASKKGALIVVVPTQRCAPLTVPVVPQKILRIGVDSRYADKISSYMKIAERLKDGEEVRSLSWYVAKVIEEGKSQNISTPFIVLENSSGTGKTQMAFNLQARGDCDVFYIVCGNPGDREQTVYDAYAERMSAFQRCVLNDLDALKRVTLGNQVPLGAVGQIRGQTTLSLYGFILAALRGQDVYYGEAQRSDVMDELEKRGSKPFFFLDEFPRARRTHTHMNDMDQWALENSLRTMRNVFRSFNLAVVVSSTNGTARNLLTTSSRSREFEPYLWCVVVPSFPRFVLNDDAAVPALVMKIISRSRPLFAQLAIKYVQDNPYVGGSDLVDYLNAIAGALAPRFSLFKKRSNEFEMGQLCLLLCTSYRVLDDKVNTIDGHFARLLEHSPFALQIDSQGQLWKDGSAWKFRCMLPLPEEDMLLHLTMTGGPSFRPFSERLYMIMRRMIQPPVHCDNTEQRSNDGVGLEALTATANVLASHAGGFGGVAFPTFLRELLFELGVYEPGMTLQLPRDIKTAGGKNLIVPFLSPPNEKWPEWLLTDTSTRFDNFVRTRNKDCIDFRITSNLISGECKDYSSVVKLDVMKKILSRIPEESTIHLVVVNTLQTEYFIAESSWEAFVNEHNFRTSMSIVPQKDRQ</sequence>
<dbReference type="Proteomes" id="UP000054636">
    <property type="component" value="Unassembled WGS sequence"/>
</dbReference>
<dbReference type="InterPro" id="IPR027417">
    <property type="entry name" value="P-loop_NTPase"/>
</dbReference>
<organism evidence="1 2">
    <name type="scientific">Phytophthora nicotianae</name>
    <name type="common">Potato buckeye rot agent</name>
    <name type="synonym">Phytophthora parasitica</name>
    <dbReference type="NCBI Taxonomy" id="4792"/>
    <lineage>
        <taxon>Eukaryota</taxon>
        <taxon>Sar</taxon>
        <taxon>Stramenopiles</taxon>
        <taxon>Oomycota</taxon>
        <taxon>Peronosporomycetes</taxon>
        <taxon>Peronosporales</taxon>
        <taxon>Peronosporaceae</taxon>
        <taxon>Phytophthora</taxon>
    </lineage>
</organism>
<protein>
    <recommendedName>
        <fullName evidence="3">Crinkler (CRN) family protein</fullName>
    </recommendedName>
</protein>
<dbReference type="SUPFAM" id="SSF52540">
    <property type="entry name" value="P-loop containing nucleoside triphosphate hydrolases"/>
    <property type="match status" value="1"/>
</dbReference>
<gene>
    <name evidence="1" type="ORF">AM588_10002548</name>
</gene>
<dbReference type="EMBL" id="LNFP01000846">
    <property type="protein sequence ID" value="KUF89164.1"/>
    <property type="molecule type" value="Genomic_DNA"/>
</dbReference>
<reference evidence="1 2" key="1">
    <citation type="submission" date="2015-11" db="EMBL/GenBank/DDBJ databases">
        <title>Genomes and virulence difference between two physiological races of Phytophthora nicotianae.</title>
        <authorList>
            <person name="Liu H."/>
            <person name="Ma X."/>
            <person name="Yu H."/>
            <person name="Fang D."/>
            <person name="Li Y."/>
            <person name="Wang X."/>
            <person name="Wang W."/>
            <person name="Dong Y."/>
            <person name="Xiao B."/>
        </authorList>
    </citation>
    <scope>NUCLEOTIDE SEQUENCE [LARGE SCALE GENOMIC DNA]</scope>
    <source>
        <strain evidence="2">race 1</strain>
    </source>
</reference>
<evidence type="ECO:0008006" key="3">
    <source>
        <dbReference type="Google" id="ProtNLM"/>
    </source>
</evidence>
<comment type="caution">
    <text evidence="1">The sequence shown here is derived from an EMBL/GenBank/DDBJ whole genome shotgun (WGS) entry which is preliminary data.</text>
</comment>
<dbReference type="Gene3D" id="3.40.50.300">
    <property type="entry name" value="P-loop containing nucleotide triphosphate hydrolases"/>
    <property type="match status" value="1"/>
</dbReference>
<evidence type="ECO:0000313" key="1">
    <source>
        <dbReference type="EMBL" id="KUF89164.1"/>
    </source>
</evidence>
<proteinExistence type="predicted"/>